<evidence type="ECO:0000313" key="1">
    <source>
        <dbReference type="EMBL" id="GIY58612.1"/>
    </source>
</evidence>
<dbReference type="Proteomes" id="UP001054945">
    <property type="component" value="Unassembled WGS sequence"/>
</dbReference>
<dbReference type="AlphaFoldDB" id="A0AAV4UL23"/>
<comment type="caution">
    <text evidence="1">The sequence shown here is derived from an EMBL/GenBank/DDBJ whole genome shotgun (WGS) entry which is preliminary data.</text>
</comment>
<organism evidence="1 2">
    <name type="scientific">Caerostris extrusa</name>
    <name type="common">Bark spider</name>
    <name type="synonym">Caerostris bankana</name>
    <dbReference type="NCBI Taxonomy" id="172846"/>
    <lineage>
        <taxon>Eukaryota</taxon>
        <taxon>Metazoa</taxon>
        <taxon>Ecdysozoa</taxon>
        <taxon>Arthropoda</taxon>
        <taxon>Chelicerata</taxon>
        <taxon>Arachnida</taxon>
        <taxon>Araneae</taxon>
        <taxon>Araneomorphae</taxon>
        <taxon>Entelegynae</taxon>
        <taxon>Araneoidea</taxon>
        <taxon>Araneidae</taxon>
        <taxon>Caerostris</taxon>
    </lineage>
</organism>
<evidence type="ECO:0000313" key="2">
    <source>
        <dbReference type="Proteomes" id="UP001054945"/>
    </source>
</evidence>
<reference evidence="1 2" key="1">
    <citation type="submission" date="2021-06" db="EMBL/GenBank/DDBJ databases">
        <title>Caerostris extrusa draft genome.</title>
        <authorList>
            <person name="Kono N."/>
            <person name="Arakawa K."/>
        </authorList>
    </citation>
    <scope>NUCLEOTIDE SEQUENCE [LARGE SCALE GENOMIC DNA]</scope>
</reference>
<name>A0AAV4UL23_CAEEX</name>
<accession>A0AAV4UL23</accession>
<dbReference type="EMBL" id="BPLR01013082">
    <property type="protein sequence ID" value="GIY58612.1"/>
    <property type="molecule type" value="Genomic_DNA"/>
</dbReference>
<sequence length="83" mass="9723">MEEAFDEASRCKQEDGQYMLLRNTYHRQTFWSEVFHPRILTVLNPPFFHSSKLKMSISAEHPFIISKKECAEAGIITSQNVIY</sequence>
<keyword evidence="2" id="KW-1185">Reference proteome</keyword>
<gene>
    <name evidence="1" type="ORF">CEXT_135121</name>
</gene>
<protein>
    <submittedName>
        <fullName evidence="1">Uncharacterized protein</fullName>
    </submittedName>
</protein>
<proteinExistence type="predicted"/>